<dbReference type="Gene3D" id="2.30.110.10">
    <property type="entry name" value="Electron Transport, Fmn-binding Protein, Chain A"/>
    <property type="match status" value="1"/>
</dbReference>
<dbReference type="InterPro" id="IPR012349">
    <property type="entry name" value="Split_barrel_FMN-bd"/>
</dbReference>
<dbReference type="EMBL" id="NRRV01000011">
    <property type="protein sequence ID" value="MBK1630370.1"/>
    <property type="molecule type" value="Genomic_DNA"/>
</dbReference>
<evidence type="ECO:0000259" key="1">
    <source>
        <dbReference type="Pfam" id="PF01243"/>
    </source>
</evidence>
<protein>
    <recommendedName>
        <fullName evidence="1">Pyridoxamine 5'-phosphate oxidase N-terminal domain-containing protein</fullName>
    </recommendedName>
</protein>
<feature type="domain" description="Pyridoxamine 5'-phosphate oxidase N-terminal" evidence="1">
    <location>
        <begin position="28"/>
        <end position="114"/>
    </location>
</feature>
<evidence type="ECO:0000313" key="3">
    <source>
        <dbReference type="Proteomes" id="UP000748752"/>
    </source>
</evidence>
<sequence length="245" mass="26288">MAQDDSTSPPQTDAAADARSLWCGRFHGVLSTHSSAEPGFPFGSVVPLCLDNSGAALLLLSHLAQHSRNLAADPRAALTLFDERDGDIQQGRRLTCLGRCAPYDDAQALTRWCRHFPWGRVYAEQLNFRLHRFEPLRCHYNGGFATARWLGVDRLLAQIAFDADTEAALARHLAGAHADWLGGWCADAEGAGARVAGLDPLGVTLRCGERLLRLAAQGPLADSATLSAAIADKALRPWPGTATAP</sequence>
<dbReference type="Pfam" id="PF01243">
    <property type="entry name" value="PNPOx_N"/>
    <property type="match status" value="1"/>
</dbReference>
<organism evidence="2 3">
    <name type="scientific">Thiohalocapsa halophila</name>
    <dbReference type="NCBI Taxonomy" id="69359"/>
    <lineage>
        <taxon>Bacteria</taxon>
        <taxon>Pseudomonadati</taxon>
        <taxon>Pseudomonadota</taxon>
        <taxon>Gammaproteobacteria</taxon>
        <taxon>Chromatiales</taxon>
        <taxon>Chromatiaceae</taxon>
        <taxon>Thiohalocapsa</taxon>
    </lineage>
</organism>
<evidence type="ECO:0000313" key="2">
    <source>
        <dbReference type="EMBL" id="MBK1630370.1"/>
    </source>
</evidence>
<dbReference type="SUPFAM" id="SSF50475">
    <property type="entry name" value="FMN-binding split barrel"/>
    <property type="match status" value="1"/>
</dbReference>
<proteinExistence type="predicted"/>
<dbReference type="InterPro" id="IPR011576">
    <property type="entry name" value="Pyridox_Oxase_N"/>
</dbReference>
<dbReference type="PANTHER" id="PTHR13343">
    <property type="entry name" value="CREG1 PROTEIN"/>
    <property type="match status" value="1"/>
</dbReference>
<comment type="caution">
    <text evidence="2">The sequence shown here is derived from an EMBL/GenBank/DDBJ whole genome shotgun (WGS) entry which is preliminary data.</text>
</comment>
<gene>
    <name evidence="2" type="ORF">CKO31_06335</name>
</gene>
<dbReference type="PANTHER" id="PTHR13343:SF17">
    <property type="entry name" value="CELLULAR REPRESSOR OF E1A-STIMULATED GENES, ISOFORM A"/>
    <property type="match status" value="1"/>
</dbReference>
<dbReference type="Gene3D" id="3.20.180.10">
    <property type="entry name" value="PNP-oxidase-like"/>
    <property type="match status" value="1"/>
</dbReference>
<reference evidence="2 3" key="1">
    <citation type="journal article" date="2020" name="Microorganisms">
        <title>Osmotic Adaptation and Compatible Solute Biosynthesis of Phototrophic Bacteria as Revealed from Genome Analyses.</title>
        <authorList>
            <person name="Imhoff J.F."/>
            <person name="Rahn T."/>
            <person name="Kunzel S."/>
            <person name="Keller A."/>
            <person name="Neulinger S.C."/>
        </authorList>
    </citation>
    <scope>NUCLEOTIDE SEQUENCE [LARGE SCALE GENOMIC DNA]</scope>
    <source>
        <strain evidence="2 3">DSM 6210</strain>
    </source>
</reference>
<accession>A0ABS1CES6</accession>
<dbReference type="RefSeq" id="WP_200235149.1">
    <property type="nucleotide sequence ID" value="NZ_NRRV01000011.1"/>
</dbReference>
<dbReference type="InterPro" id="IPR037119">
    <property type="entry name" value="Haem_oxidase_HugZ-like_sf"/>
</dbReference>
<dbReference type="Proteomes" id="UP000748752">
    <property type="component" value="Unassembled WGS sequence"/>
</dbReference>
<keyword evidence="3" id="KW-1185">Reference proteome</keyword>
<name>A0ABS1CES6_9GAMM</name>